<evidence type="ECO:0000313" key="4">
    <source>
        <dbReference type="Proteomes" id="UP000199045"/>
    </source>
</evidence>
<dbReference type="AlphaFoldDB" id="A0A1G7S457"/>
<reference evidence="4" key="1">
    <citation type="submission" date="2016-10" db="EMBL/GenBank/DDBJ databases">
        <authorList>
            <person name="Varghese N."/>
            <person name="Submissions S."/>
        </authorList>
    </citation>
    <scope>NUCLEOTIDE SEQUENCE [LARGE SCALE GENOMIC DNA]</scope>
    <source>
        <strain evidence="4">DSM 527</strain>
    </source>
</reference>
<gene>
    <name evidence="3" type="ORF">SAMN04488121_103727</name>
</gene>
<feature type="transmembrane region" description="Helical" evidence="1">
    <location>
        <begin position="6"/>
        <end position="23"/>
    </location>
</feature>
<keyword evidence="1" id="KW-0472">Membrane</keyword>
<protein>
    <recommendedName>
        <fullName evidence="2">DUF1266 domain-containing protein</fullName>
    </recommendedName>
</protein>
<dbReference type="Proteomes" id="UP000199045">
    <property type="component" value="Unassembled WGS sequence"/>
</dbReference>
<dbReference type="Pfam" id="PF06889">
    <property type="entry name" value="DUF1266"/>
    <property type="match status" value="1"/>
</dbReference>
<keyword evidence="1" id="KW-0812">Transmembrane</keyword>
<dbReference type="RefSeq" id="WP_089833485.1">
    <property type="nucleotide sequence ID" value="NZ_FNBN01000003.1"/>
</dbReference>
<evidence type="ECO:0000259" key="2">
    <source>
        <dbReference type="Pfam" id="PF06889"/>
    </source>
</evidence>
<dbReference type="STRING" id="104663.SAMN04488121_103727"/>
<accession>A0A1G7S457</accession>
<evidence type="ECO:0000256" key="1">
    <source>
        <dbReference type="SAM" id="Phobius"/>
    </source>
</evidence>
<feature type="domain" description="DUF1266" evidence="2">
    <location>
        <begin position="96"/>
        <end position="276"/>
    </location>
</feature>
<dbReference type="OrthoDB" id="648917at2"/>
<organism evidence="3 4">
    <name type="scientific">Chitinophaga filiformis</name>
    <name type="common">Myxococcus filiformis</name>
    <name type="synonym">Flexibacter filiformis</name>
    <dbReference type="NCBI Taxonomy" id="104663"/>
    <lineage>
        <taxon>Bacteria</taxon>
        <taxon>Pseudomonadati</taxon>
        <taxon>Bacteroidota</taxon>
        <taxon>Chitinophagia</taxon>
        <taxon>Chitinophagales</taxon>
        <taxon>Chitinophagaceae</taxon>
        <taxon>Chitinophaga</taxon>
    </lineage>
</organism>
<sequence length="279" mass="32221">MKTIIIIVGVTALYILFVIFKLIKLNRRAKEIALRAKQDRAMQPEAEEEDAPLHEDGTLSLHDRQYIACGANLAYLHGDRMDTLETDSDQEEIRGMLKREWHINTRDKLLSNIDWLVNHGHRVYFKPIWNILTTLPVRERAAELEKLQQEFTAKGDEISVDLYASNISEGYKHLREEAGCFEGKKCKLDALTWDLGRAINLCRWGYDAGFLSRDEAIGHIRKYGKDLLHNYTTWTNLGENYLMGFAMWSGDTEQLDELYGAHCDLLSEDSSPWVQLESR</sequence>
<name>A0A1G7S457_CHIFI</name>
<evidence type="ECO:0000313" key="3">
    <source>
        <dbReference type="EMBL" id="SDG17754.1"/>
    </source>
</evidence>
<keyword evidence="1" id="KW-1133">Transmembrane helix</keyword>
<proteinExistence type="predicted"/>
<dbReference type="EMBL" id="FNBN01000003">
    <property type="protein sequence ID" value="SDG17754.1"/>
    <property type="molecule type" value="Genomic_DNA"/>
</dbReference>
<dbReference type="InterPro" id="IPR009677">
    <property type="entry name" value="DUF1266"/>
</dbReference>